<dbReference type="Proteomes" id="UP000460318">
    <property type="component" value="Unassembled WGS sequence"/>
</dbReference>
<evidence type="ECO:0000313" key="3">
    <source>
        <dbReference type="Proteomes" id="UP000460318"/>
    </source>
</evidence>
<comment type="caution">
    <text evidence="2">The sequence shown here is derived from an EMBL/GenBank/DDBJ whole genome shotgun (WGS) entry which is preliminary data.</text>
</comment>
<organism evidence="2 3">
    <name type="scientific">Paenibacillus dendrobii</name>
    <dbReference type="NCBI Taxonomy" id="2691084"/>
    <lineage>
        <taxon>Bacteria</taxon>
        <taxon>Bacillati</taxon>
        <taxon>Bacillota</taxon>
        <taxon>Bacilli</taxon>
        <taxon>Bacillales</taxon>
        <taxon>Paenibacillaceae</taxon>
        <taxon>Paenibacillus</taxon>
    </lineage>
</organism>
<evidence type="ECO:0000256" key="1">
    <source>
        <dbReference type="SAM" id="Phobius"/>
    </source>
</evidence>
<dbReference type="RefSeq" id="WP_160499582.1">
    <property type="nucleotide sequence ID" value="NZ_WUBI01000003.1"/>
</dbReference>
<sequence length="142" mass="15183">MHWTDFLVIIASGSFGGLLSSLYIHDGSLILPKIIELELSDGSRRKNYHIGFLSDIILGAGAGLIAVLPIGLEFPKYIYVAIIAGFGGGSFIAKQAKLTAEEKISSQDKLPTIVASSVQDTDAAEEVTFELAISDRKGEKLT</sequence>
<reference evidence="2 3" key="1">
    <citation type="submission" date="2019-12" db="EMBL/GenBank/DDBJ databases">
        <title>Paenibacillus sp. nov., an endophytic bacterium isolated from the stem of Dendrobium.</title>
        <authorList>
            <person name="Zhao R."/>
        </authorList>
    </citation>
    <scope>NUCLEOTIDE SEQUENCE [LARGE SCALE GENOMIC DNA]</scope>
    <source>
        <strain evidence="2 3">HJL G12</strain>
    </source>
</reference>
<keyword evidence="1" id="KW-1133">Transmembrane helix</keyword>
<proteinExistence type="predicted"/>
<name>A0A7X3IL88_9BACL</name>
<dbReference type="AlphaFoldDB" id="A0A7X3IL88"/>
<accession>A0A7X3IL88</accession>
<keyword evidence="1" id="KW-0472">Membrane</keyword>
<gene>
    <name evidence="2" type="ORF">GRF59_20525</name>
</gene>
<feature type="transmembrane region" description="Helical" evidence="1">
    <location>
        <begin position="50"/>
        <end position="71"/>
    </location>
</feature>
<evidence type="ECO:0008006" key="4">
    <source>
        <dbReference type="Google" id="ProtNLM"/>
    </source>
</evidence>
<feature type="transmembrane region" description="Helical" evidence="1">
    <location>
        <begin position="77"/>
        <end position="93"/>
    </location>
</feature>
<protein>
    <recommendedName>
        <fullName evidence="4">DUF4257 domain-containing protein</fullName>
    </recommendedName>
</protein>
<keyword evidence="3" id="KW-1185">Reference proteome</keyword>
<dbReference type="EMBL" id="WUBI01000003">
    <property type="protein sequence ID" value="MWV46008.1"/>
    <property type="molecule type" value="Genomic_DNA"/>
</dbReference>
<keyword evidence="1" id="KW-0812">Transmembrane</keyword>
<evidence type="ECO:0000313" key="2">
    <source>
        <dbReference type="EMBL" id="MWV46008.1"/>
    </source>
</evidence>
<feature type="transmembrane region" description="Helical" evidence="1">
    <location>
        <begin position="6"/>
        <end position="24"/>
    </location>
</feature>